<dbReference type="PANTHER" id="PTHR43649">
    <property type="entry name" value="ARABINOSE-BINDING PROTEIN-RELATED"/>
    <property type="match status" value="1"/>
</dbReference>
<keyword evidence="5" id="KW-0449">Lipoprotein</keyword>
<feature type="compositionally biased region" description="Polar residues" evidence="6">
    <location>
        <begin position="33"/>
        <end position="45"/>
    </location>
</feature>
<comment type="caution">
    <text evidence="8">The sequence shown here is derived from an EMBL/GenBank/DDBJ whole genome shotgun (WGS) entry which is preliminary data.</text>
</comment>
<feature type="signal peptide" evidence="7">
    <location>
        <begin position="1"/>
        <end position="20"/>
    </location>
</feature>
<evidence type="ECO:0000256" key="4">
    <source>
        <dbReference type="ARBA" id="ARBA00023139"/>
    </source>
</evidence>
<keyword evidence="1" id="KW-1003">Cell membrane</keyword>
<dbReference type="EMBL" id="BAAACW010000108">
    <property type="protein sequence ID" value="GAA0365028.1"/>
    <property type="molecule type" value="Genomic_DNA"/>
</dbReference>
<protein>
    <submittedName>
        <fullName evidence="8">Extracellular solute-binding protein</fullName>
    </submittedName>
</protein>
<dbReference type="PANTHER" id="PTHR43649:SF33">
    <property type="entry name" value="POLYGALACTURONAN_RHAMNOGALACTURONAN-BINDING PROTEIN YTCQ"/>
    <property type="match status" value="1"/>
</dbReference>
<feature type="region of interest" description="Disordered" evidence="6">
    <location>
        <begin position="26"/>
        <end position="45"/>
    </location>
</feature>
<dbReference type="RefSeq" id="WP_343755590.1">
    <property type="nucleotide sequence ID" value="NZ_BAAACW010000108.1"/>
</dbReference>
<evidence type="ECO:0000256" key="7">
    <source>
        <dbReference type="SAM" id="SignalP"/>
    </source>
</evidence>
<sequence length="551" mass="62110">MILTKKTLAPILLGSLLTLAACGNGEEADTENGTDTGAGNEGTTESVEVATEGFPIVEETITLSLMAPGLGLSEWEDMPTLQEYSELTNIEFEYTTPPQSDFATRLNLAFASQELPDIIYAGGPNTLNASAEVDYGSQGLLLPLEDMLEEYAPNFYALMEENPEIRQSITTTDGHIYALPSIVRGDTSSWIMGPVWYNGAWLDALGVEELPQTTEEFYELMVRFRDEDPNGNGQQDEIPISDINMNGLRGWMMPAFGIKGWGIEEHNGEARYTFATENFRGYLEFMNRLYSEGLLDQETFSQSTEQKQAKGENNQIGVFQDWFSYFTTGRSEEEAINDPMYGPLTSEYQETPLMPIDSGIKRGTFALTSENPHPEASLRWIDYFYTEEGYEFINLGPEGYLWEWEDEEGGTRVFNEEIDPDSREEYRGSITPAYGITIPGLSIELDPIGGERSAFSDFLLEETQEKIEAHGEVIFPQVYLTPEEQEEVTDIKSELETYVVENEAAFITGNIELNDDNWNDYISTLENLGVRRFEEIHQDAYDRWVEAGENN</sequence>
<evidence type="ECO:0000256" key="3">
    <source>
        <dbReference type="ARBA" id="ARBA00023136"/>
    </source>
</evidence>
<keyword evidence="3" id="KW-0472">Membrane</keyword>
<feature type="chain" id="PRO_5047084607" evidence="7">
    <location>
        <begin position="21"/>
        <end position="551"/>
    </location>
</feature>
<evidence type="ECO:0000256" key="2">
    <source>
        <dbReference type="ARBA" id="ARBA00022729"/>
    </source>
</evidence>
<organism evidence="8 9">
    <name type="scientific">Alkalibacterium iburiense</name>
    <dbReference type="NCBI Taxonomy" id="290589"/>
    <lineage>
        <taxon>Bacteria</taxon>
        <taxon>Bacillati</taxon>
        <taxon>Bacillota</taxon>
        <taxon>Bacilli</taxon>
        <taxon>Lactobacillales</taxon>
        <taxon>Carnobacteriaceae</taxon>
        <taxon>Alkalibacterium</taxon>
    </lineage>
</organism>
<keyword evidence="9" id="KW-1185">Reference proteome</keyword>
<dbReference type="Proteomes" id="UP001501166">
    <property type="component" value="Unassembled WGS sequence"/>
</dbReference>
<dbReference type="Pfam" id="PF01547">
    <property type="entry name" value="SBP_bac_1"/>
    <property type="match status" value="1"/>
</dbReference>
<dbReference type="InterPro" id="IPR050490">
    <property type="entry name" value="Bact_solute-bd_prot1"/>
</dbReference>
<evidence type="ECO:0000313" key="8">
    <source>
        <dbReference type="EMBL" id="GAA0365028.1"/>
    </source>
</evidence>
<reference evidence="8 9" key="1">
    <citation type="journal article" date="2019" name="Int. J. Syst. Evol. Microbiol.">
        <title>The Global Catalogue of Microorganisms (GCM) 10K type strain sequencing project: providing services to taxonomists for standard genome sequencing and annotation.</title>
        <authorList>
            <consortium name="The Broad Institute Genomics Platform"/>
            <consortium name="The Broad Institute Genome Sequencing Center for Infectious Disease"/>
            <person name="Wu L."/>
            <person name="Ma J."/>
        </authorList>
    </citation>
    <scope>NUCLEOTIDE SEQUENCE [LARGE SCALE GENOMIC DNA]</scope>
    <source>
        <strain evidence="8 9">JCM 12662</strain>
    </source>
</reference>
<dbReference type="InterPro" id="IPR006059">
    <property type="entry name" value="SBP"/>
</dbReference>
<dbReference type="Gene3D" id="3.40.190.10">
    <property type="entry name" value="Periplasmic binding protein-like II"/>
    <property type="match status" value="2"/>
</dbReference>
<evidence type="ECO:0000256" key="5">
    <source>
        <dbReference type="ARBA" id="ARBA00023288"/>
    </source>
</evidence>
<dbReference type="PROSITE" id="PS51257">
    <property type="entry name" value="PROKAR_LIPOPROTEIN"/>
    <property type="match status" value="1"/>
</dbReference>
<keyword evidence="4" id="KW-0564">Palmitate</keyword>
<accession>A0ABN0XIF9</accession>
<evidence type="ECO:0000256" key="1">
    <source>
        <dbReference type="ARBA" id="ARBA00022475"/>
    </source>
</evidence>
<keyword evidence="2 7" id="KW-0732">Signal</keyword>
<proteinExistence type="predicted"/>
<evidence type="ECO:0000256" key="6">
    <source>
        <dbReference type="SAM" id="MobiDB-lite"/>
    </source>
</evidence>
<gene>
    <name evidence="8" type="ORF">GCM10008932_16560</name>
</gene>
<dbReference type="SUPFAM" id="SSF53850">
    <property type="entry name" value="Periplasmic binding protein-like II"/>
    <property type="match status" value="1"/>
</dbReference>
<evidence type="ECO:0000313" key="9">
    <source>
        <dbReference type="Proteomes" id="UP001501166"/>
    </source>
</evidence>
<name>A0ABN0XIF9_9LACT</name>